<accession>A0A1Y5MJR3</accession>
<dbReference type="AlphaFoldDB" id="A0A1Y5MJR3"/>
<dbReference type="PANTHER" id="PTHR11803:SF39">
    <property type="entry name" value="2-IMINOBUTANOATE_2-IMINOPROPANOATE DEAMINASE"/>
    <property type="match status" value="1"/>
</dbReference>
<comment type="caution">
    <text evidence="1">The sequence shown here is derived from an EMBL/GenBank/DDBJ whole genome shotgun (WGS) entry which is preliminary data.</text>
</comment>
<dbReference type="RefSeq" id="WP_087582351.1">
    <property type="nucleotide sequence ID" value="NZ_NDYN01000001.1"/>
</dbReference>
<sequence length="127" mass="14578">MKIYETEISKKKKAHYSLATEHNGILYISGQLSMDPETRQIPDGLKAQTRQALKNLDNVLKLANATRNDILMCRIYTPDIDFWDEIDDEYALFFGDHKPARVVVPTNKLHFGCLLEIEATAILDRKI</sequence>
<gene>
    <name evidence="1" type="ORF">B9N65_00425</name>
</gene>
<dbReference type="EMBL" id="NDYN01000001">
    <property type="protein sequence ID" value="OUT08838.1"/>
    <property type="molecule type" value="Genomic_DNA"/>
</dbReference>
<evidence type="ECO:0000313" key="1">
    <source>
        <dbReference type="EMBL" id="OUT08838.1"/>
    </source>
</evidence>
<dbReference type="Gene3D" id="3.30.1330.40">
    <property type="entry name" value="RutC-like"/>
    <property type="match status" value="1"/>
</dbReference>
<dbReference type="Pfam" id="PF01042">
    <property type="entry name" value="Ribonuc_L-PSP"/>
    <property type="match status" value="1"/>
</dbReference>
<dbReference type="GO" id="GO:0005829">
    <property type="term" value="C:cytosol"/>
    <property type="evidence" value="ECO:0007669"/>
    <property type="project" value="TreeGrafter"/>
</dbReference>
<dbReference type="Proteomes" id="UP000196317">
    <property type="component" value="Unassembled WGS sequence"/>
</dbReference>
<dbReference type="InterPro" id="IPR035959">
    <property type="entry name" value="RutC-like_sf"/>
</dbReference>
<dbReference type="PANTHER" id="PTHR11803">
    <property type="entry name" value="2-IMINOBUTANOATE/2-IMINOPROPANOATE DEAMINASE RIDA"/>
    <property type="match status" value="1"/>
</dbReference>
<proteinExistence type="predicted"/>
<name>A0A1Y5MJR3_9BACT</name>
<evidence type="ECO:0000313" key="2">
    <source>
        <dbReference type="Proteomes" id="UP000196317"/>
    </source>
</evidence>
<protein>
    <submittedName>
        <fullName evidence="1">Enamine deaminase RidA</fullName>
    </submittedName>
</protein>
<dbReference type="CDD" id="cd00448">
    <property type="entry name" value="YjgF_YER057c_UK114_family"/>
    <property type="match status" value="1"/>
</dbReference>
<dbReference type="InterPro" id="IPR006175">
    <property type="entry name" value="YjgF/YER057c/UK114"/>
</dbReference>
<dbReference type="GO" id="GO:0019239">
    <property type="term" value="F:deaminase activity"/>
    <property type="evidence" value="ECO:0007669"/>
    <property type="project" value="TreeGrafter"/>
</dbReference>
<organism evidence="1 2">
    <name type="scientific">Campylobacter concisus</name>
    <dbReference type="NCBI Taxonomy" id="199"/>
    <lineage>
        <taxon>Bacteria</taxon>
        <taxon>Pseudomonadati</taxon>
        <taxon>Campylobacterota</taxon>
        <taxon>Epsilonproteobacteria</taxon>
        <taxon>Campylobacterales</taxon>
        <taxon>Campylobacteraceae</taxon>
        <taxon>Campylobacter</taxon>
    </lineage>
</organism>
<reference evidence="1 2" key="1">
    <citation type="submission" date="2017-04" db="EMBL/GenBank/DDBJ databases">
        <title>Complete genome of Campylobacter concisus ATCC 33237T and draft genomes for an additional eight well characterized C. concisus strains.</title>
        <authorList>
            <person name="Cornelius A.J."/>
            <person name="Miller W.G."/>
            <person name="Lastovica A.J."/>
            <person name="On S.L."/>
            <person name="French N.P."/>
            <person name="Vandenberg O."/>
            <person name="Biggs P.J."/>
        </authorList>
    </citation>
    <scope>NUCLEOTIDE SEQUENCE [LARGE SCALE GENOMIC DNA]</scope>
    <source>
        <strain evidence="1 2">CCUG 19995</strain>
    </source>
</reference>
<dbReference type="SUPFAM" id="SSF55298">
    <property type="entry name" value="YjgF-like"/>
    <property type="match status" value="1"/>
</dbReference>